<dbReference type="Gene3D" id="3.40.50.720">
    <property type="entry name" value="NAD(P)-binding Rossmann-like Domain"/>
    <property type="match status" value="1"/>
</dbReference>
<dbReference type="GO" id="GO:0009089">
    <property type="term" value="P:lysine biosynthetic process via diaminopimelate"/>
    <property type="evidence" value="ECO:0007669"/>
    <property type="project" value="UniProtKB-UniRule"/>
</dbReference>
<dbReference type="EC" id="1.17.1.8" evidence="10 13"/>
<dbReference type="InterPro" id="IPR000846">
    <property type="entry name" value="DapB_N"/>
</dbReference>
<evidence type="ECO:0000256" key="11">
    <source>
        <dbReference type="ARBA" id="ARBA00049080"/>
    </source>
</evidence>
<dbReference type="GO" id="GO:0005829">
    <property type="term" value="C:cytosol"/>
    <property type="evidence" value="ECO:0007669"/>
    <property type="project" value="TreeGrafter"/>
</dbReference>
<comment type="subcellular location">
    <subcellularLocation>
        <location evidence="13">Cytoplasm</location>
    </subcellularLocation>
</comment>
<dbReference type="InterPro" id="IPR023940">
    <property type="entry name" value="DHDPR_bac"/>
</dbReference>
<dbReference type="HAMAP" id="MF_00102">
    <property type="entry name" value="DapB"/>
    <property type="match status" value="1"/>
</dbReference>
<comment type="catalytic activity">
    <reaction evidence="11 13">
        <text>(S)-2,3,4,5-tetrahydrodipicolinate + NADP(+) + H2O = (2S,4S)-4-hydroxy-2,3,4,5-tetrahydrodipicolinate + NADPH + H(+)</text>
        <dbReference type="Rhea" id="RHEA:35331"/>
        <dbReference type="ChEBI" id="CHEBI:15377"/>
        <dbReference type="ChEBI" id="CHEBI:15378"/>
        <dbReference type="ChEBI" id="CHEBI:16845"/>
        <dbReference type="ChEBI" id="CHEBI:57783"/>
        <dbReference type="ChEBI" id="CHEBI:58349"/>
        <dbReference type="ChEBI" id="CHEBI:67139"/>
        <dbReference type="EC" id="1.17.1.8"/>
    </reaction>
</comment>
<evidence type="ECO:0000256" key="6">
    <source>
        <dbReference type="ARBA" id="ARBA00023002"/>
    </source>
</evidence>
<dbReference type="Pfam" id="PF01113">
    <property type="entry name" value="DapB_N"/>
    <property type="match status" value="1"/>
</dbReference>
<evidence type="ECO:0000313" key="16">
    <source>
        <dbReference type="EMBL" id="GCF95398.1"/>
    </source>
</evidence>
<dbReference type="InterPro" id="IPR022663">
    <property type="entry name" value="DapB_C"/>
</dbReference>
<dbReference type="Pfam" id="PF05173">
    <property type="entry name" value="DapB_C"/>
    <property type="match status" value="1"/>
</dbReference>
<protein>
    <recommendedName>
        <fullName evidence="10 13">4-hydroxy-tetrahydrodipicolinate reductase</fullName>
        <shortName evidence="13">HTPA reductase</shortName>
        <ecNumber evidence="10 13">1.17.1.8</ecNumber>
    </recommendedName>
</protein>
<feature type="binding site" evidence="13">
    <location>
        <begin position="98"/>
        <end position="100"/>
    </location>
    <ligand>
        <name>NAD(+)</name>
        <dbReference type="ChEBI" id="CHEBI:57540"/>
    </ligand>
</feature>
<keyword evidence="17" id="KW-1185">Reference proteome</keyword>
<evidence type="ECO:0000256" key="8">
    <source>
        <dbReference type="ARBA" id="ARBA00023154"/>
    </source>
</evidence>
<reference evidence="17" key="1">
    <citation type="submission" date="2019-02" db="EMBL/GenBank/DDBJ databases">
        <title>Draft genome sequence of Enterococcus sp. Gos25-1.</title>
        <authorList>
            <person name="Tanaka N."/>
            <person name="Shiwa Y."/>
            <person name="Fujita N."/>
        </authorList>
    </citation>
    <scope>NUCLEOTIDE SEQUENCE [LARGE SCALE GENOMIC DNA]</scope>
    <source>
        <strain evidence="17">Gos25-1</strain>
    </source>
</reference>
<dbReference type="UniPathway" id="UPA00034">
    <property type="reaction ID" value="UER00018"/>
</dbReference>
<evidence type="ECO:0000256" key="2">
    <source>
        <dbReference type="ARBA" id="ARBA00022490"/>
    </source>
</evidence>
<sequence length="267" mass="28813">MNVIVVGPKGKMGRAITRIAEERSDMTLLAGVGPKGRAYIGQDIGEVAMLGKSLGKPIVDDLEAVIEDCDVIIDFSTKETALQVLALAKQYRTAVVCGTTGFSEEEMQQFKKAGEHIPVLYAANTSKLVNLMNQLLKLAANTIGDQTDIEIVEMHDRTKKDAPSGTSKEMGEIIAEELGKKLKNLAVYGREGRGEREEGTIGYHSMRLGDTPSSHTVYFGGVGERLEISHHATDFSCFASGACDAAVYLAKQQPGFYSMADVVSGNY</sequence>
<comment type="similarity">
    <text evidence="1 13">Belongs to the DapB family.</text>
</comment>
<dbReference type="FunFam" id="3.30.360.10:FF:000004">
    <property type="entry name" value="4-hydroxy-tetrahydrodipicolinate reductase"/>
    <property type="match status" value="1"/>
</dbReference>
<dbReference type="RefSeq" id="WP_146623790.1">
    <property type="nucleotide sequence ID" value="NZ_BJCC01000031.1"/>
</dbReference>
<dbReference type="GO" id="GO:0016726">
    <property type="term" value="F:oxidoreductase activity, acting on CH or CH2 groups, NAD or NADP as acceptor"/>
    <property type="evidence" value="ECO:0007669"/>
    <property type="project" value="UniProtKB-UniRule"/>
</dbReference>
<keyword evidence="3 13" id="KW-0028">Amino-acid biosynthesis</keyword>
<dbReference type="GO" id="GO:0051287">
    <property type="term" value="F:NAD binding"/>
    <property type="evidence" value="ECO:0007669"/>
    <property type="project" value="UniProtKB-UniRule"/>
</dbReference>
<name>A0A4P5PGH4_9ENTE</name>
<dbReference type="Gene3D" id="3.30.360.10">
    <property type="entry name" value="Dihydrodipicolinate Reductase, domain 2"/>
    <property type="match status" value="1"/>
</dbReference>
<dbReference type="GO" id="GO:0050661">
    <property type="term" value="F:NADP binding"/>
    <property type="evidence" value="ECO:0007669"/>
    <property type="project" value="UniProtKB-UniRule"/>
</dbReference>
<comment type="caution">
    <text evidence="13">Was originally thought to be a dihydrodipicolinate reductase (DHDPR), catalyzing the conversion of dihydrodipicolinate to tetrahydrodipicolinate. However, it was shown in E.coli that the substrate of the enzymatic reaction is not dihydrodipicolinate (DHDP) but in fact (2S,4S)-4-hydroxy-2,3,4,5-tetrahydrodipicolinic acid (HTPA), the product released by the DapA-catalyzed reaction.</text>
</comment>
<dbReference type="PANTHER" id="PTHR20836">
    <property type="entry name" value="DIHYDRODIPICOLINATE REDUCTASE"/>
    <property type="match status" value="1"/>
</dbReference>
<feature type="binding site" evidence="13">
    <location>
        <begin position="122"/>
        <end position="125"/>
    </location>
    <ligand>
        <name>NAD(+)</name>
        <dbReference type="ChEBI" id="CHEBI:57540"/>
    </ligand>
</feature>
<feature type="binding site" evidence="13">
    <location>
        <position position="37"/>
    </location>
    <ligand>
        <name>NADP(+)</name>
        <dbReference type="ChEBI" id="CHEBI:58349"/>
    </ligand>
</feature>
<evidence type="ECO:0000256" key="5">
    <source>
        <dbReference type="ARBA" id="ARBA00022915"/>
    </source>
</evidence>
<comment type="caution">
    <text evidence="16">The sequence shown here is derived from an EMBL/GenBank/DDBJ whole genome shotgun (WGS) entry which is preliminary data.</text>
</comment>
<dbReference type="NCBIfam" id="TIGR00036">
    <property type="entry name" value="dapB"/>
    <property type="match status" value="1"/>
</dbReference>
<dbReference type="EMBL" id="BJCC01000031">
    <property type="protein sequence ID" value="GCF95398.1"/>
    <property type="molecule type" value="Genomic_DNA"/>
</dbReference>
<evidence type="ECO:0000256" key="12">
    <source>
        <dbReference type="ARBA" id="ARBA00049396"/>
    </source>
</evidence>
<dbReference type="SUPFAM" id="SSF55347">
    <property type="entry name" value="Glyceraldehyde-3-phosphate dehydrogenase-like, C-terminal domain"/>
    <property type="match status" value="1"/>
</dbReference>
<dbReference type="Proteomes" id="UP000290567">
    <property type="component" value="Unassembled WGS sequence"/>
</dbReference>
<dbReference type="PROSITE" id="PS01298">
    <property type="entry name" value="DAPB"/>
    <property type="match status" value="1"/>
</dbReference>
<organism evidence="16 17">
    <name type="scientific">Enterococcus florum</name>
    <dbReference type="NCBI Taxonomy" id="2480627"/>
    <lineage>
        <taxon>Bacteria</taxon>
        <taxon>Bacillati</taxon>
        <taxon>Bacillota</taxon>
        <taxon>Bacilli</taxon>
        <taxon>Lactobacillales</taxon>
        <taxon>Enterococcaceae</taxon>
        <taxon>Enterococcus</taxon>
    </lineage>
</organism>
<feature type="binding site" evidence="13">
    <location>
        <begin position="165"/>
        <end position="166"/>
    </location>
    <ligand>
        <name>(S)-2,3,4,5-tetrahydrodipicolinate</name>
        <dbReference type="ChEBI" id="CHEBI:16845"/>
    </ligand>
</feature>
<evidence type="ECO:0000313" key="17">
    <source>
        <dbReference type="Proteomes" id="UP000290567"/>
    </source>
</evidence>
<dbReference type="PANTHER" id="PTHR20836:SF0">
    <property type="entry name" value="4-HYDROXY-TETRAHYDRODIPICOLINATE REDUCTASE 1, CHLOROPLASTIC-RELATED"/>
    <property type="match status" value="1"/>
</dbReference>
<accession>A0A4P5PGH4</accession>
<evidence type="ECO:0000259" key="14">
    <source>
        <dbReference type="Pfam" id="PF01113"/>
    </source>
</evidence>
<dbReference type="InterPro" id="IPR036291">
    <property type="entry name" value="NAD(P)-bd_dom_sf"/>
</dbReference>
<comment type="subunit">
    <text evidence="13">Homotetramer.</text>
</comment>
<dbReference type="OrthoDB" id="9790352at2"/>
<evidence type="ECO:0000256" key="9">
    <source>
        <dbReference type="ARBA" id="ARBA00037922"/>
    </source>
</evidence>
<feature type="domain" description="Dihydrodipicolinate reductase C-terminal" evidence="15">
    <location>
        <begin position="129"/>
        <end position="262"/>
    </location>
</feature>
<evidence type="ECO:0000256" key="13">
    <source>
        <dbReference type="HAMAP-Rule" id="MF_00102"/>
    </source>
</evidence>
<evidence type="ECO:0000256" key="3">
    <source>
        <dbReference type="ARBA" id="ARBA00022605"/>
    </source>
</evidence>
<dbReference type="PIRSF" id="PIRSF000161">
    <property type="entry name" value="DHPR"/>
    <property type="match status" value="1"/>
</dbReference>
<comment type="caution">
    <text evidence="13">Lacks conserved residue(s) required for the propagation of feature annotation.</text>
</comment>
<dbReference type="InterPro" id="IPR022664">
    <property type="entry name" value="DapB_N_CS"/>
</dbReference>
<keyword evidence="2 13" id="KW-0963">Cytoplasm</keyword>
<keyword evidence="5 13" id="KW-0220">Diaminopimelate biosynthesis</keyword>
<dbReference type="GO" id="GO:0008839">
    <property type="term" value="F:4-hydroxy-tetrahydrodipicolinate reductase"/>
    <property type="evidence" value="ECO:0007669"/>
    <property type="project" value="UniProtKB-UniRule"/>
</dbReference>
<evidence type="ECO:0000259" key="15">
    <source>
        <dbReference type="Pfam" id="PF05173"/>
    </source>
</evidence>
<keyword evidence="4 13" id="KW-0521">NADP</keyword>
<comment type="function">
    <text evidence="13">Catalyzes the conversion of 4-hydroxy-tetrahydrodipicolinate (HTPA) to tetrahydrodipicolinate.</text>
</comment>
<dbReference type="GO" id="GO:0019877">
    <property type="term" value="P:diaminopimelate biosynthetic process"/>
    <property type="evidence" value="ECO:0007669"/>
    <property type="project" value="UniProtKB-UniRule"/>
</dbReference>
<feature type="domain" description="Dihydrodipicolinate reductase N-terminal" evidence="14">
    <location>
        <begin position="1"/>
        <end position="124"/>
    </location>
</feature>
<dbReference type="CDD" id="cd02274">
    <property type="entry name" value="DHDPR_N"/>
    <property type="match status" value="1"/>
</dbReference>
<feature type="active site" description="Proton donor/acceptor" evidence="13">
    <location>
        <position position="155"/>
    </location>
</feature>
<keyword evidence="8 13" id="KW-0457">Lysine biosynthesis</keyword>
<dbReference type="SUPFAM" id="SSF51735">
    <property type="entry name" value="NAD(P)-binding Rossmann-fold domains"/>
    <property type="match status" value="1"/>
</dbReference>
<feature type="active site" description="Proton donor" evidence="13">
    <location>
        <position position="159"/>
    </location>
</feature>
<dbReference type="AlphaFoldDB" id="A0A4P5PGH4"/>
<evidence type="ECO:0000256" key="1">
    <source>
        <dbReference type="ARBA" id="ARBA00006642"/>
    </source>
</evidence>
<evidence type="ECO:0000256" key="10">
    <source>
        <dbReference type="ARBA" id="ARBA00038983"/>
    </source>
</evidence>
<keyword evidence="7 13" id="KW-0520">NAD</keyword>
<comment type="pathway">
    <text evidence="9 13">Amino-acid biosynthesis; L-lysine biosynthesis via DAP pathway; (S)-tetrahydrodipicolinate from L-aspartate: step 4/4.</text>
</comment>
<feature type="binding site" evidence="13">
    <location>
        <begin position="7"/>
        <end position="12"/>
    </location>
    <ligand>
        <name>NAD(+)</name>
        <dbReference type="ChEBI" id="CHEBI:57540"/>
    </ligand>
</feature>
<gene>
    <name evidence="16" type="primary">dapB_2</name>
    <name evidence="13" type="synonym">dapB</name>
    <name evidence="16" type="ORF">NRIC_32890</name>
</gene>
<evidence type="ECO:0000256" key="4">
    <source>
        <dbReference type="ARBA" id="ARBA00022857"/>
    </source>
</evidence>
<comment type="catalytic activity">
    <reaction evidence="12 13">
        <text>(S)-2,3,4,5-tetrahydrodipicolinate + NAD(+) + H2O = (2S,4S)-4-hydroxy-2,3,4,5-tetrahydrodipicolinate + NADH + H(+)</text>
        <dbReference type="Rhea" id="RHEA:35323"/>
        <dbReference type="ChEBI" id="CHEBI:15377"/>
        <dbReference type="ChEBI" id="CHEBI:15378"/>
        <dbReference type="ChEBI" id="CHEBI:16845"/>
        <dbReference type="ChEBI" id="CHEBI:57540"/>
        <dbReference type="ChEBI" id="CHEBI:57945"/>
        <dbReference type="ChEBI" id="CHEBI:67139"/>
        <dbReference type="EC" id="1.17.1.8"/>
    </reaction>
</comment>
<keyword evidence="6 13" id="KW-0560">Oxidoreductase</keyword>
<proteinExistence type="inferred from homology"/>
<evidence type="ECO:0000256" key="7">
    <source>
        <dbReference type="ARBA" id="ARBA00023027"/>
    </source>
</evidence>